<evidence type="ECO:0000313" key="1">
    <source>
        <dbReference type="EMBL" id="QKX52611.1"/>
    </source>
</evidence>
<reference evidence="1 2" key="1">
    <citation type="submission" date="2020-04" db="EMBL/GenBank/DDBJ databases">
        <authorList>
            <person name="Pajer P."/>
            <person name="Broz P."/>
        </authorList>
    </citation>
    <scope>NUCLEOTIDE SEQUENCE [LARGE SCALE GENOMIC DNA]</scope>
    <source>
        <strain evidence="2">NRL-ATB46093</strain>
    </source>
</reference>
<proteinExistence type="predicted"/>
<dbReference type="Proteomes" id="UP000509222">
    <property type="component" value="Chromosome"/>
</dbReference>
<dbReference type="OrthoDB" id="2390014at2"/>
<keyword evidence="2" id="KW-1185">Reference proteome</keyword>
<sequence>MGKITKLVGAAGAVAGTAYLSKSENRKKVKAQLNKAAEKLNTKYVRNLGKPSGIDDAEMVDEGAMTSVRYYNKLQQKSLDSKL</sequence>
<dbReference type="EMBL" id="CP051177">
    <property type="protein sequence ID" value="QKX52611.1"/>
    <property type="molecule type" value="Genomic_DNA"/>
</dbReference>
<organism evidence="1 2">
    <name type="scientific">Planococcus glaciei</name>
    <dbReference type="NCBI Taxonomy" id="459472"/>
    <lineage>
        <taxon>Bacteria</taxon>
        <taxon>Bacillati</taxon>
        <taxon>Bacillota</taxon>
        <taxon>Bacilli</taxon>
        <taxon>Bacillales</taxon>
        <taxon>Caryophanaceae</taxon>
        <taxon>Planococcus</taxon>
    </lineage>
</organism>
<dbReference type="AlphaFoldDB" id="A0A7H8QGG2"/>
<name>A0A7H8QGG2_9BACL</name>
<protein>
    <recommendedName>
        <fullName evidence="3">YtxH domain-containing protein</fullName>
    </recommendedName>
</protein>
<evidence type="ECO:0008006" key="3">
    <source>
        <dbReference type="Google" id="ProtNLM"/>
    </source>
</evidence>
<evidence type="ECO:0000313" key="2">
    <source>
        <dbReference type="Proteomes" id="UP000509222"/>
    </source>
</evidence>
<reference evidence="2" key="2">
    <citation type="submission" date="2020-06" db="EMBL/GenBank/DDBJ databases">
        <title>Isolation of Planomicrobium glaciei.</title>
        <authorList>
            <person name="Malisova L."/>
            <person name="Safrankova R."/>
            <person name="Jakubu V."/>
            <person name="Spanelova P."/>
        </authorList>
    </citation>
    <scope>NUCLEOTIDE SEQUENCE [LARGE SCALE GENOMIC DNA]</scope>
    <source>
        <strain evidence="2">NRL-ATB46093</strain>
    </source>
</reference>
<accession>A0A7H8QGG2</accession>
<gene>
    <name evidence="1" type="ORF">HF394_05065</name>
</gene>